<evidence type="ECO:0000256" key="4">
    <source>
        <dbReference type="PROSITE-ProRule" id="PRU00335"/>
    </source>
</evidence>
<dbReference type="GO" id="GO:0003700">
    <property type="term" value="F:DNA-binding transcription factor activity"/>
    <property type="evidence" value="ECO:0007669"/>
    <property type="project" value="TreeGrafter"/>
</dbReference>
<dbReference type="OrthoDB" id="329481at2"/>
<dbReference type="Pfam" id="PF02909">
    <property type="entry name" value="TetR_C_1"/>
    <property type="match status" value="1"/>
</dbReference>
<keyword evidence="2 4" id="KW-0238">DNA-binding</keyword>
<evidence type="ECO:0000313" key="7">
    <source>
        <dbReference type="EMBL" id="TVZ05422.1"/>
    </source>
</evidence>
<dbReference type="PANTHER" id="PTHR30055:SF151">
    <property type="entry name" value="TRANSCRIPTIONAL REGULATORY PROTEIN"/>
    <property type="match status" value="1"/>
</dbReference>
<feature type="domain" description="HTH tetR-type" evidence="6">
    <location>
        <begin position="28"/>
        <end position="88"/>
    </location>
</feature>
<keyword evidence="1" id="KW-0805">Transcription regulation</keyword>
<dbReference type="PANTHER" id="PTHR30055">
    <property type="entry name" value="HTH-TYPE TRANSCRIPTIONAL REGULATOR RUTR"/>
    <property type="match status" value="1"/>
</dbReference>
<keyword evidence="3" id="KW-0804">Transcription</keyword>
<gene>
    <name evidence="7" type="ORF">EAS64_12795</name>
</gene>
<dbReference type="InterPro" id="IPR001647">
    <property type="entry name" value="HTH_TetR"/>
</dbReference>
<evidence type="ECO:0000256" key="3">
    <source>
        <dbReference type="ARBA" id="ARBA00023163"/>
    </source>
</evidence>
<protein>
    <submittedName>
        <fullName evidence="7">TetR/AcrR family transcriptional regulator</fullName>
    </submittedName>
</protein>
<proteinExistence type="predicted"/>
<reference evidence="7 8" key="1">
    <citation type="submission" date="2018-11" db="EMBL/GenBank/DDBJ databases">
        <title>Trebonia kvetii gen.nov., sp.nov., a novel acidophilic actinobacterium, and proposal of the new actinobacterial family Treboniaceae fam. nov.</title>
        <authorList>
            <person name="Rapoport D."/>
            <person name="Sagova-Mareckova M."/>
            <person name="Sedlacek I."/>
            <person name="Provaznik J."/>
            <person name="Kralova S."/>
            <person name="Pavlinic D."/>
            <person name="Benes V."/>
            <person name="Kopecky J."/>
        </authorList>
    </citation>
    <scope>NUCLEOTIDE SEQUENCE [LARGE SCALE GENOMIC DNA]</scope>
    <source>
        <strain evidence="7 8">15Tr583</strain>
    </source>
</reference>
<dbReference type="Pfam" id="PF00440">
    <property type="entry name" value="TetR_N"/>
    <property type="match status" value="1"/>
</dbReference>
<comment type="caution">
    <text evidence="7">The sequence shown here is derived from an EMBL/GenBank/DDBJ whole genome shotgun (WGS) entry which is preliminary data.</text>
</comment>
<dbReference type="RefSeq" id="WP_145853125.1">
    <property type="nucleotide sequence ID" value="NZ_RPFW01000002.1"/>
</dbReference>
<dbReference type="InterPro" id="IPR036271">
    <property type="entry name" value="Tet_transcr_reg_TetR-rel_C_sf"/>
</dbReference>
<sequence>MAGQQSPDAGSAALWFDPPDEGPVERRALSRERVVAEALAIIAADGAQALSMRALAAHLGVVPGALYRYVRGKEQLHDLVLDAVLGETDCRTNASEPWTLQIATLARRLRAVLESHPGTAALLKTRDPLSPTSLDLAEAFLTPLLAAGLPGREAALAFRVVYDYTLGFALADPTSPAEQRLRDTATREHLHAFFRALPADRFPALSTCGLYAWDGDRDQRFTAGLETLLRGIEAYRPTPGS</sequence>
<dbReference type="Gene3D" id="1.10.357.10">
    <property type="entry name" value="Tetracycline Repressor, domain 2"/>
    <property type="match status" value="1"/>
</dbReference>
<dbReference type="SUPFAM" id="SSF48498">
    <property type="entry name" value="Tetracyclin repressor-like, C-terminal domain"/>
    <property type="match status" value="1"/>
</dbReference>
<dbReference type="PROSITE" id="PS50977">
    <property type="entry name" value="HTH_TETR_2"/>
    <property type="match status" value="1"/>
</dbReference>
<evidence type="ECO:0000256" key="1">
    <source>
        <dbReference type="ARBA" id="ARBA00023015"/>
    </source>
</evidence>
<dbReference type="InterPro" id="IPR004111">
    <property type="entry name" value="Repressor_TetR_C"/>
</dbReference>
<organism evidence="7 8">
    <name type="scientific">Trebonia kvetii</name>
    <dbReference type="NCBI Taxonomy" id="2480626"/>
    <lineage>
        <taxon>Bacteria</taxon>
        <taxon>Bacillati</taxon>
        <taxon>Actinomycetota</taxon>
        <taxon>Actinomycetes</taxon>
        <taxon>Streptosporangiales</taxon>
        <taxon>Treboniaceae</taxon>
        <taxon>Trebonia</taxon>
    </lineage>
</organism>
<dbReference type="AlphaFoldDB" id="A0A6P2C1Z3"/>
<evidence type="ECO:0000256" key="2">
    <source>
        <dbReference type="ARBA" id="ARBA00023125"/>
    </source>
</evidence>
<feature type="DNA-binding region" description="H-T-H motif" evidence="4">
    <location>
        <begin position="51"/>
        <end position="70"/>
    </location>
</feature>
<dbReference type="Proteomes" id="UP000460272">
    <property type="component" value="Unassembled WGS sequence"/>
</dbReference>
<accession>A0A6P2C1Z3</accession>
<dbReference type="SUPFAM" id="SSF46689">
    <property type="entry name" value="Homeodomain-like"/>
    <property type="match status" value="1"/>
</dbReference>
<keyword evidence="8" id="KW-1185">Reference proteome</keyword>
<evidence type="ECO:0000259" key="6">
    <source>
        <dbReference type="PROSITE" id="PS50977"/>
    </source>
</evidence>
<dbReference type="GO" id="GO:0045892">
    <property type="term" value="P:negative regulation of DNA-templated transcription"/>
    <property type="evidence" value="ECO:0007669"/>
    <property type="project" value="InterPro"/>
</dbReference>
<feature type="region of interest" description="Disordered" evidence="5">
    <location>
        <begin position="1"/>
        <end position="20"/>
    </location>
</feature>
<dbReference type="GO" id="GO:0000976">
    <property type="term" value="F:transcription cis-regulatory region binding"/>
    <property type="evidence" value="ECO:0007669"/>
    <property type="project" value="TreeGrafter"/>
</dbReference>
<dbReference type="EMBL" id="RPFW01000002">
    <property type="protein sequence ID" value="TVZ05422.1"/>
    <property type="molecule type" value="Genomic_DNA"/>
</dbReference>
<dbReference type="InterPro" id="IPR050109">
    <property type="entry name" value="HTH-type_TetR-like_transc_reg"/>
</dbReference>
<evidence type="ECO:0000256" key="5">
    <source>
        <dbReference type="SAM" id="MobiDB-lite"/>
    </source>
</evidence>
<evidence type="ECO:0000313" key="8">
    <source>
        <dbReference type="Proteomes" id="UP000460272"/>
    </source>
</evidence>
<name>A0A6P2C1Z3_9ACTN</name>
<dbReference type="InterPro" id="IPR009057">
    <property type="entry name" value="Homeodomain-like_sf"/>
</dbReference>